<accession>A0ABW4XMU3</accession>
<organism evidence="3 4">
    <name type="scientific">Corallincola platygyrae</name>
    <dbReference type="NCBI Taxonomy" id="1193278"/>
    <lineage>
        <taxon>Bacteria</taxon>
        <taxon>Pseudomonadati</taxon>
        <taxon>Pseudomonadota</taxon>
        <taxon>Gammaproteobacteria</taxon>
        <taxon>Alteromonadales</taxon>
        <taxon>Psychromonadaceae</taxon>
        <taxon>Corallincola</taxon>
    </lineage>
</organism>
<feature type="chain" id="PRO_5045340053" description="Peptidase M61 catalytic domain-containing protein" evidence="1">
    <location>
        <begin position="26"/>
        <end position="321"/>
    </location>
</feature>
<dbReference type="Pfam" id="PF05299">
    <property type="entry name" value="Peptidase_M61"/>
    <property type="match status" value="1"/>
</dbReference>
<dbReference type="InterPro" id="IPR027268">
    <property type="entry name" value="Peptidase_M4/M1_CTD_sf"/>
</dbReference>
<dbReference type="EMBL" id="JBHUHT010000012">
    <property type="protein sequence ID" value="MFD2096438.1"/>
    <property type="molecule type" value="Genomic_DNA"/>
</dbReference>
<name>A0ABW4XMU3_9GAMM</name>
<gene>
    <name evidence="3" type="ORF">ACFSJ3_10620</name>
</gene>
<dbReference type="RefSeq" id="WP_345339178.1">
    <property type="nucleotide sequence ID" value="NZ_BAABLI010000008.1"/>
</dbReference>
<keyword evidence="1" id="KW-0732">Signal</keyword>
<evidence type="ECO:0000313" key="3">
    <source>
        <dbReference type="EMBL" id="MFD2096438.1"/>
    </source>
</evidence>
<sequence length="321" mass="36858">MKMTSRNVAIALVLFGSSLFTATKAAEHREQTYPLAGTTFTLALDTRFTPSQKEKLTQWINQTAHGVSLISGTFPIPQTRIEVSKASYGQGPVPWGQINRDGIEGITFYVNANYPLDAFQRDWTGMHEFSHLLIPFPGHDDIWLSEGLASYFQNMLRGRQKILTESQVWQEMHAGFQRGLQDALRQQRPLRELSESMWSTGSYKRVYWSGAAYFLMVDVALQKANSRHSVSNVLATFQLCCRMQDRRWTGPKMITEFDRLSQSTIFSDTYKKIIDQDTFPDLTSEYQWLGLDLYGGKLVLNDSEELRQRRHKLLFDLSESD</sequence>
<feature type="signal peptide" evidence="1">
    <location>
        <begin position="1"/>
        <end position="25"/>
    </location>
</feature>
<dbReference type="Proteomes" id="UP001597380">
    <property type="component" value="Unassembled WGS sequence"/>
</dbReference>
<comment type="caution">
    <text evidence="3">The sequence shown here is derived from an EMBL/GenBank/DDBJ whole genome shotgun (WGS) entry which is preliminary data.</text>
</comment>
<reference evidence="4" key="1">
    <citation type="journal article" date="2019" name="Int. J. Syst. Evol. Microbiol.">
        <title>The Global Catalogue of Microorganisms (GCM) 10K type strain sequencing project: providing services to taxonomists for standard genome sequencing and annotation.</title>
        <authorList>
            <consortium name="The Broad Institute Genomics Platform"/>
            <consortium name="The Broad Institute Genome Sequencing Center for Infectious Disease"/>
            <person name="Wu L."/>
            <person name="Ma J."/>
        </authorList>
    </citation>
    <scope>NUCLEOTIDE SEQUENCE [LARGE SCALE GENOMIC DNA]</scope>
    <source>
        <strain evidence="4">CGMCC 1.10992</strain>
    </source>
</reference>
<evidence type="ECO:0000259" key="2">
    <source>
        <dbReference type="Pfam" id="PF05299"/>
    </source>
</evidence>
<dbReference type="Gene3D" id="1.10.390.10">
    <property type="entry name" value="Neutral Protease Domain 2"/>
    <property type="match status" value="1"/>
</dbReference>
<feature type="domain" description="Peptidase M61 catalytic" evidence="2">
    <location>
        <begin position="140"/>
        <end position="202"/>
    </location>
</feature>
<dbReference type="InterPro" id="IPR007963">
    <property type="entry name" value="Peptidase_M61_catalytic"/>
</dbReference>
<dbReference type="SUPFAM" id="SSF55486">
    <property type="entry name" value="Metalloproteases ('zincins'), catalytic domain"/>
    <property type="match status" value="1"/>
</dbReference>
<evidence type="ECO:0000256" key="1">
    <source>
        <dbReference type="SAM" id="SignalP"/>
    </source>
</evidence>
<protein>
    <recommendedName>
        <fullName evidence="2">Peptidase M61 catalytic domain-containing protein</fullName>
    </recommendedName>
</protein>
<evidence type="ECO:0000313" key="4">
    <source>
        <dbReference type="Proteomes" id="UP001597380"/>
    </source>
</evidence>
<keyword evidence="4" id="KW-1185">Reference proteome</keyword>
<proteinExistence type="predicted"/>